<dbReference type="Gene3D" id="2.130.10.10">
    <property type="entry name" value="YVTN repeat-like/Quinoprotein amine dehydrogenase"/>
    <property type="match status" value="1"/>
</dbReference>
<dbReference type="Pfam" id="PF18962">
    <property type="entry name" value="Por_Secre_tail"/>
    <property type="match status" value="1"/>
</dbReference>
<dbReference type="NCBIfam" id="TIGR04183">
    <property type="entry name" value="Por_Secre_tail"/>
    <property type="match status" value="1"/>
</dbReference>
<reference evidence="2" key="1">
    <citation type="submission" date="2018-06" db="EMBL/GenBank/DDBJ databases">
        <authorList>
            <person name="Zhirakovskaya E."/>
        </authorList>
    </citation>
    <scope>NUCLEOTIDE SEQUENCE</scope>
</reference>
<keyword evidence="2" id="KW-0378">Hydrolase</keyword>
<dbReference type="Gene3D" id="4.10.1080.10">
    <property type="entry name" value="TSP type-3 repeat"/>
    <property type="match status" value="1"/>
</dbReference>
<protein>
    <submittedName>
        <fullName evidence="2">Alpha-agarase</fullName>
        <ecNumber evidence="2">3.2.1.158</ecNumber>
    </submittedName>
</protein>
<feature type="domain" description="Secretion system C-terminal sorting" evidence="1">
    <location>
        <begin position="491"/>
        <end position="554"/>
    </location>
</feature>
<dbReference type="InterPro" id="IPR026444">
    <property type="entry name" value="Secre_tail"/>
</dbReference>
<proteinExistence type="predicted"/>
<dbReference type="EMBL" id="UOER01000028">
    <property type="protein sequence ID" value="VAW18725.1"/>
    <property type="molecule type" value="Genomic_DNA"/>
</dbReference>
<dbReference type="AlphaFoldDB" id="A0A3B0TJ75"/>
<name>A0A3B0TJ75_9ZZZZ</name>
<sequence>GGDGAYIFIDKDNEYIVTSYVYNNYFYLDYNTGVFKYTIAENDDDGDFINPAALDSDNNILYTSGNNKIYRYTLNATSATSSTMTNSLLTASPTAFKTSTFTTTTLFVGTENGKLLKLTNANIAGSIGGTVWADITGDMFYGSISCIELGETENDIMVTFHNYGITSVYYTQDGGNTWQNKEGNLPDLPVKAILMNPLNSNEVIIGTDLGVWGTSNFNDASPTWFQSQNGMKDVQVTSFDIRKSDNTVLASTYGRGMFTAKFTVDNYNDDDDNDTIINGLDLCANTPAGEIVDANGCSESQIDDDNDGIMNNLDVCPNTPVGDVVDGSGCSIFSLPSNNFSIETISETCSNSNNGQVIIQTVESHSYVTTINGTVYNFTEDLTVDNLVPGIYNFCITVSGETYEQCFVIEVKEGTTISGKSSVTSGKATVEIEEGTAPFTIYVNGKETFETNSPIFNIDVKPGDMVEVKTAVTCEGIYSKTIELLDAIVAYPNPTRGNVEIILPILKEEVTIELYNIHSQLISKNVYSIVYGKVQLDLTTIPSGVYVARVMLDKPLSIKIIKQ</sequence>
<evidence type="ECO:0000313" key="2">
    <source>
        <dbReference type="EMBL" id="VAW18725.1"/>
    </source>
</evidence>
<dbReference type="SUPFAM" id="SSF110296">
    <property type="entry name" value="Oligoxyloglucan reducing end-specific cellobiohydrolase"/>
    <property type="match status" value="1"/>
</dbReference>
<dbReference type="GO" id="GO:0005509">
    <property type="term" value="F:calcium ion binding"/>
    <property type="evidence" value="ECO:0007669"/>
    <property type="project" value="InterPro"/>
</dbReference>
<gene>
    <name evidence="2" type="ORF">MNBD_BACTEROID04-623</name>
</gene>
<keyword evidence="2" id="KW-0326">Glycosidase</keyword>
<accession>A0A3B0TJ75</accession>
<evidence type="ECO:0000259" key="1">
    <source>
        <dbReference type="Pfam" id="PF18962"/>
    </source>
</evidence>
<dbReference type="EC" id="3.2.1.158" evidence="2"/>
<dbReference type="InterPro" id="IPR015943">
    <property type="entry name" value="WD40/YVTN_repeat-like_dom_sf"/>
</dbReference>
<dbReference type="SMR" id="A0A3B0TJ75"/>
<dbReference type="SUPFAM" id="SSF103647">
    <property type="entry name" value="TSP type-3 repeat"/>
    <property type="match status" value="1"/>
</dbReference>
<dbReference type="InterPro" id="IPR028974">
    <property type="entry name" value="TSP_type-3_rpt"/>
</dbReference>
<dbReference type="GO" id="GO:0033953">
    <property type="term" value="F:alpha-agarase activity"/>
    <property type="evidence" value="ECO:0007669"/>
    <property type="project" value="UniProtKB-EC"/>
</dbReference>
<feature type="non-terminal residue" evidence="2">
    <location>
        <position position="1"/>
    </location>
</feature>
<organism evidence="2">
    <name type="scientific">hydrothermal vent metagenome</name>
    <dbReference type="NCBI Taxonomy" id="652676"/>
    <lineage>
        <taxon>unclassified sequences</taxon>
        <taxon>metagenomes</taxon>
        <taxon>ecological metagenomes</taxon>
    </lineage>
</organism>